<dbReference type="AlphaFoldDB" id="A0A7K1V941"/>
<accession>A0A7K1V941</accession>
<organism evidence="1 2">
    <name type="scientific">Nocardia terrae</name>
    <dbReference type="NCBI Taxonomy" id="2675851"/>
    <lineage>
        <taxon>Bacteria</taxon>
        <taxon>Bacillati</taxon>
        <taxon>Actinomycetota</taxon>
        <taxon>Actinomycetes</taxon>
        <taxon>Mycobacteriales</taxon>
        <taxon>Nocardiaceae</taxon>
        <taxon>Nocardia</taxon>
    </lineage>
</organism>
<comment type="caution">
    <text evidence="1">The sequence shown here is derived from an EMBL/GenBank/DDBJ whole genome shotgun (WGS) entry which is preliminary data.</text>
</comment>
<evidence type="ECO:0000313" key="1">
    <source>
        <dbReference type="EMBL" id="MVU83067.1"/>
    </source>
</evidence>
<proteinExistence type="predicted"/>
<dbReference type="EMBL" id="WRPP01000012">
    <property type="protein sequence ID" value="MVU83067.1"/>
    <property type="molecule type" value="Genomic_DNA"/>
</dbReference>
<dbReference type="Proteomes" id="UP000466794">
    <property type="component" value="Unassembled WGS sequence"/>
</dbReference>
<dbReference type="Pfam" id="PF12587">
    <property type="entry name" value="DUF3761"/>
    <property type="match status" value="1"/>
</dbReference>
<protein>
    <submittedName>
        <fullName evidence="1">DUF3761 domain-containing protein</fullName>
    </submittedName>
</protein>
<sequence length="123" mass="12727">MVHYYSALVGGRPLSVSPSFSARDFVVIGHTTRRVARHILPWAAAAFLGASTALAGPAAAVPVLHAACAASEYENVDGACVPRPESAPAAPNGATARCKDGEYSFSKHRSGTCSHHGGVAEWL</sequence>
<name>A0A7K1V941_9NOCA</name>
<dbReference type="InterPro" id="IPR022236">
    <property type="entry name" value="DUF3761"/>
</dbReference>
<reference evidence="1 2" key="1">
    <citation type="submission" date="2019-12" db="EMBL/GenBank/DDBJ databases">
        <title>Nocardia sp. nov. ET3-3 isolated from soil.</title>
        <authorList>
            <person name="Kanchanasin P."/>
            <person name="Tanasupawat S."/>
            <person name="Yuki M."/>
            <person name="Kudo T."/>
        </authorList>
    </citation>
    <scope>NUCLEOTIDE SEQUENCE [LARGE SCALE GENOMIC DNA]</scope>
    <source>
        <strain evidence="1 2">ET3-3</strain>
    </source>
</reference>
<evidence type="ECO:0000313" key="2">
    <source>
        <dbReference type="Proteomes" id="UP000466794"/>
    </source>
</evidence>
<gene>
    <name evidence="1" type="ORF">GPX89_38245</name>
</gene>
<keyword evidence="2" id="KW-1185">Reference proteome</keyword>